<dbReference type="eggNOG" id="COG3210">
    <property type="taxonomic scope" value="Bacteria"/>
</dbReference>
<accession>F0F9J3</accession>
<name>F0F9J3_9BACT</name>
<gene>
    <name evidence="1" type="ORF">HMPREF9141_2260</name>
</gene>
<reference evidence="1 2" key="1">
    <citation type="submission" date="2011-01" db="EMBL/GenBank/DDBJ databases">
        <authorList>
            <person name="Muzny D."/>
            <person name="Qin X."/>
            <person name="Deng J."/>
            <person name="Jiang H."/>
            <person name="Liu Y."/>
            <person name="Qu J."/>
            <person name="Song X.-Z."/>
            <person name="Zhang L."/>
            <person name="Thornton R."/>
            <person name="Coyle M."/>
            <person name="Francisco L."/>
            <person name="Jackson L."/>
            <person name="Javaid M."/>
            <person name="Korchina V."/>
            <person name="Kovar C."/>
            <person name="Mata R."/>
            <person name="Mathew T."/>
            <person name="Ngo R."/>
            <person name="Nguyen L."/>
            <person name="Nguyen N."/>
            <person name="Okwuonu G."/>
            <person name="Ongeri F."/>
            <person name="Pham C."/>
            <person name="Simmons D."/>
            <person name="Wilczek-Boney K."/>
            <person name="Hale W."/>
            <person name="Jakkamsetti A."/>
            <person name="Pham P."/>
            <person name="Ruth R."/>
            <person name="San Lucas F."/>
            <person name="Warren J."/>
            <person name="Zhang J."/>
            <person name="Zhao Z."/>
            <person name="Zhou C."/>
            <person name="Zhu D."/>
            <person name="Lee S."/>
            <person name="Bess C."/>
            <person name="Blankenburg K."/>
            <person name="Forbes L."/>
            <person name="Fu Q."/>
            <person name="Gubbala S."/>
            <person name="Hirani K."/>
            <person name="Jayaseelan J.C."/>
            <person name="Lara F."/>
            <person name="Munidasa M."/>
            <person name="Palculict T."/>
            <person name="Patil S."/>
            <person name="Pu L.-L."/>
            <person name="Saada N."/>
            <person name="Tang L."/>
            <person name="Weissenberger G."/>
            <person name="Zhu Y."/>
            <person name="Hemphill L."/>
            <person name="Shang Y."/>
            <person name="Youmans B."/>
            <person name="Ayvaz T."/>
            <person name="Ross M."/>
            <person name="Santibanez J."/>
            <person name="Aqrawi P."/>
            <person name="Gross S."/>
            <person name="Joshi V."/>
            <person name="Fowler G."/>
            <person name="Nazareth L."/>
            <person name="Reid J."/>
            <person name="Worley K."/>
            <person name="Petrosino J."/>
            <person name="Highlander S."/>
            <person name="Gibbs R."/>
        </authorList>
    </citation>
    <scope>NUCLEOTIDE SEQUENCE [LARGE SCALE GENOMIC DNA]</scope>
    <source>
        <strain evidence="1 2">DSM 16608</strain>
    </source>
</reference>
<dbReference type="STRING" id="888743.HMPREF9141_2260"/>
<protein>
    <submittedName>
        <fullName evidence="1">Uncharacterized protein</fullName>
    </submittedName>
</protein>
<dbReference type="AlphaFoldDB" id="F0F9J3"/>
<organism evidence="1 2">
    <name type="scientific">Prevotella multiformis DSM 16608</name>
    <dbReference type="NCBI Taxonomy" id="888743"/>
    <lineage>
        <taxon>Bacteria</taxon>
        <taxon>Pseudomonadati</taxon>
        <taxon>Bacteroidota</taxon>
        <taxon>Bacteroidia</taxon>
        <taxon>Bacteroidales</taxon>
        <taxon>Prevotellaceae</taxon>
        <taxon>Prevotella</taxon>
    </lineage>
</organism>
<dbReference type="EMBL" id="AEWX01000030">
    <property type="protein sequence ID" value="EGC19221.1"/>
    <property type="molecule type" value="Genomic_DNA"/>
</dbReference>
<dbReference type="Proteomes" id="UP000005697">
    <property type="component" value="Unassembled WGS sequence"/>
</dbReference>
<sequence>MRPESLRVGKAGTKETLRYLKDGMGMSAGRWFSYFVSLLFFYMGAGQTVCAQYHPVRDSACCLSAQDSALSEAVVRATEGQAACRVSIGHGGAPAECFLKGWSKDIILRLTKGKRPAPGTYLKRRYIRRHLKSFRRGASCIVSKELLDRHGGDSIGKSDNSQFVMTKAEMDSVLLISHGDLSLIERELGIPPGAWDGRILVRIDIPSPRKLRLRMPSGNEAGANALWIPGGFLPTGFKEAVIDRIPKGRYTASLIEAVRRKVSSGAFFRR</sequence>
<comment type="caution">
    <text evidence="1">The sequence shown here is derived from an EMBL/GenBank/DDBJ whole genome shotgun (WGS) entry which is preliminary data.</text>
</comment>
<keyword evidence="2" id="KW-1185">Reference proteome</keyword>
<evidence type="ECO:0000313" key="2">
    <source>
        <dbReference type="Proteomes" id="UP000005697"/>
    </source>
</evidence>
<proteinExistence type="predicted"/>
<dbReference type="HOGENOM" id="CLU_089970_0_0_10"/>
<evidence type="ECO:0000313" key="1">
    <source>
        <dbReference type="EMBL" id="EGC19221.1"/>
    </source>
</evidence>